<dbReference type="AlphaFoldDB" id="A0A930YUP3"/>
<accession>A0A930YUP3</accession>
<dbReference type="EMBL" id="JADKYY010000002">
    <property type="protein sequence ID" value="MBF5026695.1"/>
    <property type="molecule type" value="Genomic_DNA"/>
</dbReference>
<feature type="transmembrane region" description="Helical" evidence="1">
    <location>
        <begin position="45"/>
        <end position="62"/>
    </location>
</feature>
<comment type="caution">
    <text evidence="2">The sequence shown here is derived from an EMBL/GenBank/DDBJ whole genome shotgun (WGS) entry which is preliminary data.</text>
</comment>
<feature type="transmembrane region" description="Helical" evidence="1">
    <location>
        <begin position="237"/>
        <end position="256"/>
    </location>
</feature>
<feature type="transmembrane region" description="Helical" evidence="1">
    <location>
        <begin position="69"/>
        <end position="91"/>
    </location>
</feature>
<name>A0A930YUP3_9FLAO</name>
<keyword evidence="1" id="KW-0812">Transmembrane</keyword>
<proteinExistence type="predicted"/>
<sequence length="257" mass="29150">MGKVYFCIMKSLQSVSQQIRIPFLVALMGTFFSGVVLDVTHNQNPLALVLGFIMIFLGYVFTRTAGPAVVFSQTFIFYATAFVVCGFLAFVIQGWELVYKFAAITILGILYNWKISPIKIRSIPFIKALYVGLVWALVISWMLPQTFLYRVFVLVFLLISALVLLSDIRDQNRDQVSTFANTLGIRNTQILIYCFLAISLFHLFGDMKKEFHLAMGLTILLILFLTACSTWLHKHPAFTLALELSVGFPAFIYWIVP</sequence>
<keyword evidence="1" id="KW-0472">Membrane</keyword>
<evidence type="ECO:0000313" key="2">
    <source>
        <dbReference type="EMBL" id="MBF5026695.1"/>
    </source>
</evidence>
<feature type="transmembrane region" description="Helical" evidence="1">
    <location>
        <begin position="125"/>
        <end position="143"/>
    </location>
</feature>
<keyword evidence="1" id="KW-1133">Transmembrane helix</keyword>
<reference evidence="2" key="1">
    <citation type="submission" date="2020-11" db="EMBL/GenBank/DDBJ databases">
        <title>Genome seq and assembly of Planobacterium sp.</title>
        <authorList>
            <person name="Chhetri G."/>
        </authorList>
    </citation>
    <scope>NUCLEOTIDE SEQUENCE</scope>
    <source>
        <strain evidence="2">GCR5</strain>
    </source>
</reference>
<gene>
    <name evidence="2" type="ORF">IC612_02650</name>
</gene>
<feature type="transmembrane region" description="Helical" evidence="1">
    <location>
        <begin position="211"/>
        <end position="232"/>
    </location>
</feature>
<evidence type="ECO:0000256" key="1">
    <source>
        <dbReference type="SAM" id="Phobius"/>
    </source>
</evidence>
<evidence type="ECO:0000313" key="3">
    <source>
        <dbReference type="Proteomes" id="UP000694480"/>
    </source>
</evidence>
<keyword evidence="3" id="KW-1185">Reference proteome</keyword>
<dbReference type="RefSeq" id="WP_194738622.1">
    <property type="nucleotide sequence ID" value="NZ_JADKYY010000002.1"/>
</dbReference>
<dbReference type="Proteomes" id="UP000694480">
    <property type="component" value="Unassembled WGS sequence"/>
</dbReference>
<organism evidence="2 3">
    <name type="scientific">Planobacterium oryzisoli</name>
    <dbReference type="NCBI Taxonomy" id="2771435"/>
    <lineage>
        <taxon>Bacteria</taxon>
        <taxon>Pseudomonadati</taxon>
        <taxon>Bacteroidota</taxon>
        <taxon>Flavobacteriia</taxon>
        <taxon>Flavobacteriales</taxon>
        <taxon>Weeksellaceae</taxon>
        <taxon>Chryseobacterium group</taxon>
        <taxon>Chryseobacterium</taxon>
    </lineage>
</organism>
<feature type="transmembrane region" description="Helical" evidence="1">
    <location>
        <begin position="149"/>
        <end position="168"/>
    </location>
</feature>
<feature type="transmembrane region" description="Helical" evidence="1">
    <location>
        <begin position="21"/>
        <end position="39"/>
    </location>
</feature>
<protein>
    <submittedName>
        <fullName evidence="2">Uncharacterized protein</fullName>
    </submittedName>
</protein>
<feature type="transmembrane region" description="Helical" evidence="1">
    <location>
        <begin position="188"/>
        <end position="205"/>
    </location>
</feature>